<sequence length="183" mass="20040">MGEEKSLPRLAAERPHERSGRKTDIVIHAGDMLLWGLLATGLLTTLLRAGQALHLTRMDPTLLLGTMVTPDRDRAKMIGFVIHFLNGWWIALVYVLFFHALGFAEWWLGALLAVAHTAFVLLVVLPSLPGIHPRMASDESGPTPTRMLEPPGFLALNYGVRTPAAVLIAHLVYGAVLGAFYNV</sequence>
<keyword evidence="1" id="KW-0472">Membrane</keyword>
<dbReference type="RefSeq" id="WP_197685483.1">
    <property type="nucleotide sequence ID" value="NZ_LT828648.1"/>
</dbReference>
<evidence type="ECO:0000313" key="2">
    <source>
        <dbReference type="EMBL" id="SLM47336.1"/>
    </source>
</evidence>
<gene>
    <name evidence="2" type="ORF">NSJP_1164</name>
</gene>
<evidence type="ECO:0008006" key="4">
    <source>
        <dbReference type="Google" id="ProtNLM"/>
    </source>
</evidence>
<name>A0A1W1I2U4_9BACT</name>
<dbReference type="Proteomes" id="UP000192042">
    <property type="component" value="Chromosome I"/>
</dbReference>
<feature type="transmembrane region" description="Helical" evidence="1">
    <location>
        <begin position="25"/>
        <end position="47"/>
    </location>
</feature>
<protein>
    <recommendedName>
        <fullName evidence="4">DUF2938 domain-containing protein</fullName>
    </recommendedName>
</protein>
<evidence type="ECO:0000313" key="3">
    <source>
        <dbReference type="Proteomes" id="UP000192042"/>
    </source>
</evidence>
<accession>A0A1W1I2U4</accession>
<proteinExistence type="predicted"/>
<dbReference type="EMBL" id="LT828648">
    <property type="protein sequence ID" value="SLM47336.1"/>
    <property type="molecule type" value="Genomic_DNA"/>
</dbReference>
<keyword evidence="1" id="KW-0812">Transmembrane</keyword>
<feature type="transmembrane region" description="Helical" evidence="1">
    <location>
        <begin position="164"/>
        <end position="181"/>
    </location>
</feature>
<dbReference type="AlphaFoldDB" id="A0A1W1I2U4"/>
<dbReference type="KEGG" id="nja:NSJP_1164"/>
<feature type="transmembrane region" description="Helical" evidence="1">
    <location>
        <begin position="106"/>
        <end position="125"/>
    </location>
</feature>
<dbReference type="STRING" id="1325564.NSJP_1164"/>
<organism evidence="2 3">
    <name type="scientific">Nitrospira japonica</name>
    <dbReference type="NCBI Taxonomy" id="1325564"/>
    <lineage>
        <taxon>Bacteria</taxon>
        <taxon>Pseudomonadati</taxon>
        <taxon>Nitrospirota</taxon>
        <taxon>Nitrospiria</taxon>
        <taxon>Nitrospirales</taxon>
        <taxon>Nitrospiraceae</taxon>
        <taxon>Nitrospira</taxon>
    </lineage>
</organism>
<feature type="transmembrane region" description="Helical" evidence="1">
    <location>
        <begin position="77"/>
        <end position="100"/>
    </location>
</feature>
<keyword evidence="1" id="KW-1133">Transmembrane helix</keyword>
<keyword evidence="3" id="KW-1185">Reference proteome</keyword>
<evidence type="ECO:0000256" key="1">
    <source>
        <dbReference type="SAM" id="Phobius"/>
    </source>
</evidence>
<reference evidence="2 3" key="1">
    <citation type="submission" date="2017-03" db="EMBL/GenBank/DDBJ databases">
        <authorList>
            <person name="Afonso C.L."/>
            <person name="Miller P.J."/>
            <person name="Scott M.A."/>
            <person name="Spackman E."/>
            <person name="Goraichik I."/>
            <person name="Dimitrov K.M."/>
            <person name="Suarez D.L."/>
            <person name="Swayne D.E."/>
        </authorList>
    </citation>
    <scope>NUCLEOTIDE SEQUENCE [LARGE SCALE GENOMIC DNA]</scope>
    <source>
        <strain evidence="2">Genome sequencing of Nitrospira japonica strain NJ11</strain>
    </source>
</reference>